<dbReference type="Proteomes" id="UP001180020">
    <property type="component" value="Unassembled WGS sequence"/>
</dbReference>
<proteinExistence type="predicted"/>
<protein>
    <submittedName>
        <fullName evidence="1">Uncharacterized protein</fullName>
    </submittedName>
</protein>
<name>A0AAV9FSB2_ACOCL</name>
<dbReference type="AlphaFoldDB" id="A0AAV9FSB2"/>
<sequence length="320" mass="36180">MLYTPEGQLLTAPGDITSFVLQHFTHHWASQHVCTPPIPSELVRGTIPSELAEELIHPFTIEEVERVVKRLPSNKSPGPDGFPSNPWELPKLRNSFAVWRALCQGLQMERPYVRKVPGQLEDIDVIRDPWLSSVPFSRIPTYLNMDQIQGLCGAGSIPWQRDRGQGKYIAPYQLWQNTSWIGVFSDQERGNDPKMTCRQECLNNMGSDNLRSLTTDIIRDENIKYGGKYFDSWRLRKEKPMVLITDGSVDPLTRRAGAGFVIVCFDPIRIIGAGYKGWLWASPLRTEAEAIRLGTRQAVSALEQLAKLAQRAHASQVRMA</sequence>
<dbReference type="EMBL" id="JAUJYO010000001">
    <property type="protein sequence ID" value="KAK1326988.1"/>
    <property type="molecule type" value="Genomic_DNA"/>
</dbReference>
<comment type="caution">
    <text evidence="1">The sequence shown here is derived from an EMBL/GenBank/DDBJ whole genome shotgun (WGS) entry which is preliminary data.</text>
</comment>
<evidence type="ECO:0000313" key="2">
    <source>
        <dbReference type="Proteomes" id="UP001180020"/>
    </source>
</evidence>
<organism evidence="1 2">
    <name type="scientific">Acorus calamus</name>
    <name type="common">Sweet flag</name>
    <dbReference type="NCBI Taxonomy" id="4465"/>
    <lineage>
        <taxon>Eukaryota</taxon>
        <taxon>Viridiplantae</taxon>
        <taxon>Streptophyta</taxon>
        <taxon>Embryophyta</taxon>
        <taxon>Tracheophyta</taxon>
        <taxon>Spermatophyta</taxon>
        <taxon>Magnoliopsida</taxon>
        <taxon>Liliopsida</taxon>
        <taxon>Acoraceae</taxon>
        <taxon>Acorus</taxon>
    </lineage>
</organism>
<reference evidence="1" key="1">
    <citation type="journal article" date="2023" name="Nat. Commun.">
        <title>Diploid and tetraploid genomes of Acorus and the evolution of monocots.</title>
        <authorList>
            <person name="Ma L."/>
            <person name="Liu K.W."/>
            <person name="Li Z."/>
            <person name="Hsiao Y.Y."/>
            <person name="Qi Y."/>
            <person name="Fu T."/>
            <person name="Tang G.D."/>
            <person name="Zhang D."/>
            <person name="Sun W.H."/>
            <person name="Liu D.K."/>
            <person name="Li Y."/>
            <person name="Chen G.Z."/>
            <person name="Liu X.D."/>
            <person name="Liao X.Y."/>
            <person name="Jiang Y.T."/>
            <person name="Yu X."/>
            <person name="Hao Y."/>
            <person name="Huang J."/>
            <person name="Zhao X.W."/>
            <person name="Ke S."/>
            <person name="Chen Y.Y."/>
            <person name="Wu W.L."/>
            <person name="Hsu J.L."/>
            <person name="Lin Y.F."/>
            <person name="Huang M.D."/>
            <person name="Li C.Y."/>
            <person name="Huang L."/>
            <person name="Wang Z.W."/>
            <person name="Zhao X."/>
            <person name="Zhong W.Y."/>
            <person name="Peng D.H."/>
            <person name="Ahmad S."/>
            <person name="Lan S."/>
            <person name="Zhang J.S."/>
            <person name="Tsai W.C."/>
            <person name="Van de Peer Y."/>
            <person name="Liu Z.J."/>
        </authorList>
    </citation>
    <scope>NUCLEOTIDE SEQUENCE</scope>
    <source>
        <strain evidence="1">CP</strain>
    </source>
</reference>
<accession>A0AAV9FSB2</accession>
<evidence type="ECO:0000313" key="1">
    <source>
        <dbReference type="EMBL" id="KAK1326988.1"/>
    </source>
</evidence>
<reference evidence="1" key="2">
    <citation type="submission" date="2023-06" db="EMBL/GenBank/DDBJ databases">
        <authorList>
            <person name="Ma L."/>
            <person name="Liu K.-W."/>
            <person name="Li Z."/>
            <person name="Hsiao Y.-Y."/>
            <person name="Qi Y."/>
            <person name="Fu T."/>
            <person name="Tang G."/>
            <person name="Zhang D."/>
            <person name="Sun W.-H."/>
            <person name="Liu D.-K."/>
            <person name="Li Y."/>
            <person name="Chen G.-Z."/>
            <person name="Liu X.-D."/>
            <person name="Liao X.-Y."/>
            <person name="Jiang Y.-T."/>
            <person name="Yu X."/>
            <person name="Hao Y."/>
            <person name="Huang J."/>
            <person name="Zhao X.-W."/>
            <person name="Ke S."/>
            <person name="Chen Y.-Y."/>
            <person name="Wu W.-L."/>
            <person name="Hsu J.-L."/>
            <person name="Lin Y.-F."/>
            <person name="Huang M.-D."/>
            <person name="Li C.-Y."/>
            <person name="Huang L."/>
            <person name="Wang Z.-W."/>
            <person name="Zhao X."/>
            <person name="Zhong W.-Y."/>
            <person name="Peng D.-H."/>
            <person name="Ahmad S."/>
            <person name="Lan S."/>
            <person name="Zhang J.-S."/>
            <person name="Tsai W.-C."/>
            <person name="Van De Peer Y."/>
            <person name="Liu Z.-J."/>
        </authorList>
    </citation>
    <scope>NUCLEOTIDE SEQUENCE</scope>
    <source>
        <strain evidence="1">CP</strain>
        <tissue evidence="1">Leaves</tissue>
    </source>
</reference>
<keyword evidence="2" id="KW-1185">Reference proteome</keyword>
<gene>
    <name evidence="1" type="ORF">QJS10_CPA01g01729</name>
</gene>